<dbReference type="AlphaFoldDB" id="A0A0J5XH24"/>
<dbReference type="PATRIC" id="fig|292.27.peg.8598"/>
<evidence type="ECO:0000313" key="2">
    <source>
        <dbReference type="Proteomes" id="UP000036338"/>
    </source>
</evidence>
<evidence type="ECO:0000313" key="1">
    <source>
        <dbReference type="EMBL" id="KML62067.1"/>
    </source>
</evidence>
<dbReference type="EMBL" id="LDWR01000009">
    <property type="protein sequence ID" value="KML62067.1"/>
    <property type="molecule type" value="Genomic_DNA"/>
</dbReference>
<dbReference type="CDD" id="cd14744">
    <property type="entry name" value="PAAR_CT_2"/>
    <property type="match status" value="1"/>
</dbReference>
<proteinExistence type="predicted"/>
<comment type="caution">
    <text evidence="1">The sequence shown here is derived from an EMBL/GenBank/DDBJ whole genome shotgun (WGS) entry which is preliminary data.</text>
</comment>
<gene>
    <name evidence="1" type="ORF">VL15_04240</name>
</gene>
<dbReference type="InterPro" id="IPR008727">
    <property type="entry name" value="PAAR_motif"/>
</dbReference>
<reference evidence="1 2" key="1">
    <citation type="submission" date="2015-05" db="EMBL/GenBank/DDBJ databases">
        <title>Draft genome of Burkholderia cepacia LK29.</title>
        <authorList>
            <person name="Chan X.Y."/>
        </authorList>
    </citation>
    <scope>NUCLEOTIDE SEQUENCE [LARGE SCALE GENOMIC DNA]</scope>
    <source>
        <strain evidence="1 2">LK29</strain>
    </source>
</reference>
<evidence type="ECO:0008006" key="3">
    <source>
        <dbReference type="Google" id="ProtNLM"/>
    </source>
</evidence>
<protein>
    <recommendedName>
        <fullName evidence="3">PAAR domain-containing protein</fullName>
    </recommendedName>
</protein>
<dbReference type="RefSeq" id="WP_048243279.1">
    <property type="nucleotide sequence ID" value="NZ_LDWR01000009.1"/>
</dbReference>
<accession>A0A0J5XH24</accession>
<organism evidence="1 2">
    <name type="scientific">Burkholderia cepacia</name>
    <name type="common">Pseudomonas cepacia</name>
    <dbReference type="NCBI Taxonomy" id="292"/>
    <lineage>
        <taxon>Bacteria</taxon>
        <taxon>Pseudomonadati</taxon>
        <taxon>Pseudomonadota</taxon>
        <taxon>Betaproteobacteria</taxon>
        <taxon>Burkholderiales</taxon>
        <taxon>Burkholderiaceae</taxon>
        <taxon>Burkholderia</taxon>
        <taxon>Burkholderia cepacia complex</taxon>
    </lineage>
</organism>
<dbReference type="Pfam" id="PF05488">
    <property type="entry name" value="PAAR_motif"/>
    <property type="match status" value="1"/>
</dbReference>
<sequence>MMRRIAVVGDTLSSGGQISTYSGPAFKIGSHQAALIGGQAFCTACKRPGVIAKSGGPYRIKFMGEVALDEDIVICACPTPPHIVASLGGEKWCDDRVEGNGKVVSSLTATGGVASVKKGAFDEQVKATEHQVEGLPYYIETADGRVHSGRLGTDGVLPRIHTGDNPDDYIIYWGDDALAKQHGEK</sequence>
<dbReference type="Proteomes" id="UP000036338">
    <property type="component" value="Unassembled WGS sequence"/>
</dbReference>
<name>A0A0J5XH24_BURCE</name>